<accession>A0A8H5BQL3</accession>
<dbReference type="PANTHER" id="PTHR36223">
    <property type="entry name" value="BETA-LACTAMASE-TYPE TRANSPEPTIDASE FOLD DOMAIN CONTAINING PROTEIN"/>
    <property type="match status" value="1"/>
</dbReference>
<protein>
    <recommendedName>
        <fullName evidence="3">DUF7918 domain-containing protein</fullName>
    </recommendedName>
</protein>
<evidence type="ECO:0000256" key="2">
    <source>
        <dbReference type="SAM" id="MobiDB-lite"/>
    </source>
</evidence>
<feature type="compositionally biased region" description="Low complexity" evidence="2">
    <location>
        <begin position="399"/>
        <end position="412"/>
    </location>
</feature>
<proteinExistence type="predicted"/>
<feature type="compositionally biased region" description="Polar residues" evidence="2">
    <location>
        <begin position="501"/>
        <end position="517"/>
    </location>
</feature>
<feature type="region of interest" description="Disordered" evidence="2">
    <location>
        <begin position="193"/>
        <end position="264"/>
    </location>
</feature>
<feature type="compositionally biased region" description="Acidic residues" evidence="2">
    <location>
        <begin position="320"/>
        <end position="335"/>
    </location>
</feature>
<dbReference type="AlphaFoldDB" id="A0A8H5BQL3"/>
<feature type="compositionally biased region" description="Acidic residues" evidence="2">
    <location>
        <begin position="212"/>
        <end position="222"/>
    </location>
</feature>
<dbReference type="EMBL" id="JAACJJ010000014">
    <property type="protein sequence ID" value="KAF5327722.1"/>
    <property type="molecule type" value="Genomic_DNA"/>
</dbReference>
<keyword evidence="5" id="KW-1185">Reference proteome</keyword>
<sequence>MVSIAISKFLTELKCKDSAESGTWCEAPLCEAILLVGSEAFETAAAVGATRMPRKPTRNSLELKNFHAWIEVDGNKLDCYAIDIPNKRVREASCWIASEENKTFSVKLDKTQLMKSHYRVSLSLDGTQTDARLIRKTANYTAIFSGLHTDDSFRHFKFAPLNVTDEEEYRDTVMLRPEAPKIGEITLRVHRVTGLKTTKHKKGEKPKSGGEELNEENSDEESVPQPQKVHESSVKATLVPHQVSLGDPIPNNRETLPSGGVVENAPKTKAKTEYYTQLWYTKMECLATFTFRYRPIEGRSEDVLVDGGIVPRRMLNPEAESSEEEDEDDDMDTDEREFRGSPPTTFNTTEPPRASTRFASVGPNGNGKRVNYADPGSTEDGDDSDIYVRTDEERAMREAQAQAQAQSGSQGSIQPEGQAPTVATIAPVSESTPPESRPESEPSASAAQSLILGQSDMNKNPAETLVPTQTVQLPTTQPPGVDNQRQPSPVIRQESEEPSLNLGSATVGTDGQPNDLNPSEAIAKEENRDIKLEEIERKVSPLSEDDEEEEEERELRLKLEAIKARKRKNKEFQRTEAAKRVKAEPENRFYFKPGEVVDLVSS</sequence>
<evidence type="ECO:0000259" key="3">
    <source>
        <dbReference type="Pfam" id="PF25534"/>
    </source>
</evidence>
<feature type="compositionally biased region" description="Basic and acidic residues" evidence="2">
    <location>
        <begin position="386"/>
        <end position="397"/>
    </location>
</feature>
<reference evidence="4 5" key="1">
    <citation type="journal article" date="2020" name="ISME J.">
        <title>Uncovering the hidden diversity of litter-decomposition mechanisms in mushroom-forming fungi.</title>
        <authorList>
            <person name="Floudas D."/>
            <person name="Bentzer J."/>
            <person name="Ahren D."/>
            <person name="Johansson T."/>
            <person name="Persson P."/>
            <person name="Tunlid A."/>
        </authorList>
    </citation>
    <scope>NUCLEOTIDE SEQUENCE [LARGE SCALE GENOMIC DNA]</scope>
    <source>
        <strain evidence="4 5">CBS 101986</strain>
    </source>
</reference>
<name>A0A8H5BQL3_9AGAR</name>
<dbReference type="InterPro" id="IPR057678">
    <property type="entry name" value="DUF7918"/>
</dbReference>
<dbReference type="Proteomes" id="UP000567179">
    <property type="component" value="Unassembled WGS sequence"/>
</dbReference>
<gene>
    <name evidence="4" type="ORF">D9619_003980</name>
</gene>
<feature type="region of interest" description="Disordered" evidence="2">
    <location>
        <begin position="314"/>
        <end position="528"/>
    </location>
</feature>
<evidence type="ECO:0000313" key="4">
    <source>
        <dbReference type="EMBL" id="KAF5327722.1"/>
    </source>
</evidence>
<feature type="coiled-coil region" evidence="1">
    <location>
        <begin position="532"/>
        <end position="565"/>
    </location>
</feature>
<comment type="caution">
    <text evidence="4">The sequence shown here is derived from an EMBL/GenBank/DDBJ whole genome shotgun (WGS) entry which is preliminary data.</text>
</comment>
<dbReference type="PANTHER" id="PTHR36223:SF1">
    <property type="entry name" value="TRANSCRIPTION ELONGATION FACTOR EAF N-TERMINAL DOMAIN-CONTAINING PROTEIN"/>
    <property type="match status" value="1"/>
</dbReference>
<organism evidence="4 5">
    <name type="scientific">Psilocybe cf. subviscida</name>
    <dbReference type="NCBI Taxonomy" id="2480587"/>
    <lineage>
        <taxon>Eukaryota</taxon>
        <taxon>Fungi</taxon>
        <taxon>Dikarya</taxon>
        <taxon>Basidiomycota</taxon>
        <taxon>Agaricomycotina</taxon>
        <taxon>Agaricomycetes</taxon>
        <taxon>Agaricomycetidae</taxon>
        <taxon>Agaricales</taxon>
        <taxon>Agaricineae</taxon>
        <taxon>Strophariaceae</taxon>
        <taxon>Psilocybe</taxon>
    </lineage>
</organism>
<dbReference type="Pfam" id="PF25534">
    <property type="entry name" value="DUF7918"/>
    <property type="match status" value="1"/>
</dbReference>
<feature type="domain" description="DUF7918" evidence="3">
    <location>
        <begin position="70"/>
        <end position="311"/>
    </location>
</feature>
<feature type="compositionally biased region" description="Low complexity" evidence="2">
    <location>
        <begin position="464"/>
        <end position="479"/>
    </location>
</feature>
<feature type="compositionally biased region" description="Basic residues" evidence="2">
    <location>
        <begin position="193"/>
        <end position="204"/>
    </location>
</feature>
<keyword evidence="1" id="KW-0175">Coiled coil</keyword>
<dbReference type="OrthoDB" id="3364132at2759"/>
<evidence type="ECO:0000256" key="1">
    <source>
        <dbReference type="SAM" id="Coils"/>
    </source>
</evidence>
<evidence type="ECO:0000313" key="5">
    <source>
        <dbReference type="Proteomes" id="UP000567179"/>
    </source>
</evidence>